<dbReference type="EC" id="2.3.2.8" evidence="2"/>
<dbReference type="SUPFAM" id="SSF55729">
    <property type="entry name" value="Acyl-CoA N-acyltransferases (Nat)"/>
    <property type="match status" value="1"/>
</dbReference>
<dbReference type="Proteomes" id="UP000769157">
    <property type="component" value="Unassembled WGS sequence"/>
</dbReference>
<dbReference type="InterPro" id="IPR007471">
    <property type="entry name" value="N-end_Aminoacyl_Trfase_N"/>
</dbReference>
<dbReference type="GO" id="GO:0004057">
    <property type="term" value="F:arginyl-tRNA--protein transferase activity"/>
    <property type="evidence" value="ECO:0007669"/>
    <property type="project" value="UniProtKB-EC"/>
</dbReference>
<dbReference type="RefSeq" id="XP_046064915.1">
    <property type="nucleotide sequence ID" value="XM_046205538.1"/>
</dbReference>
<feature type="domain" description="N-end rule aminoacyl transferase C-terminal" evidence="6">
    <location>
        <begin position="161"/>
        <end position="309"/>
    </location>
</feature>
<organism evidence="7 8">
    <name type="scientific">Ogataea philodendri</name>
    <dbReference type="NCBI Taxonomy" id="1378263"/>
    <lineage>
        <taxon>Eukaryota</taxon>
        <taxon>Fungi</taxon>
        <taxon>Dikarya</taxon>
        <taxon>Ascomycota</taxon>
        <taxon>Saccharomycotina</taxon>
        <taxon>Pichiomycetes</taxon>
        <taxon>Pichiales</taxon>
        <taxon>Pichiaceae</taxon>
        <taxon>Ogataea</taxon>
    </lineage>
</organism>
<name>A0A9P8PI07_9ASCO</name>
<dbReference type="OrthoDB" id="74183at2759"/>
<comment type="caution">
    <text evidence="7">The sequence shown here is derived from an EMBL/GenBank/DDBJ whole genome shotgun (WGS) entry which is preliminary data.</text>
</comment>
<accession>A0A9P8PI07</accession>
<gene>
    <name evidence="7" type="ORF">OGAPHI_000444</name>
</gene>
<dbReference type="GeneID" id="70232412"/>
<dbReference type="InterPro" id="IPR007472">
    <property type="entry name" value="N-end_Aminoacyl_Trfase_C"/>
</dbReference>
<keyword evidence="8" id="KW-1185">Reference proteome</keyword>
<reference evidence="7" key="1">
    <citation type="journal article" date="2021" name="Open Biol.">
        <title>Shared evolutionary footprints suggest mitochondrial oxidative damage underlies multiple complex I losses in fungi.</title>
        <authorList>
            <person name="Schikora-Tamarit M.A."/>
            <person name="Marcet-Houben M."/>
            <person name="Nosek J."/>
            <person name="Gabaldon T."/>
        </authorList>
    </citation>
    <scope>NUCLEOTIDE SEQUENCE</scope>
    <source>
        <strain evidence="7">CBS6075</strain>
    </source>
</reference>
<dbReference type="AlphaFoldDB" id="A0A9P8PI07"/>
<evidence type="ECO:0000256" key="4">
    <source>
        <dbReference type="ARBA" id="ARBA00023315"/>
    </source>
</evidence>
<dbReference type="InterPro" id="IPR016181">
    <property type="entry name" value="Acyl_CoA_acyltransferase"/>
</dbReference>
<dbReference type="PANTHER" id="PTHR21367">
    <property type="entry name" value="ARGININE-TRNA-PROTEIN TRANSFERASE 1"/>
    <property type="match status" value="1"/>
</dbReference>
<sequence length="493" mass="56546">MDLAVGTPLYIVGQECGYCHGKKDPDLQAYSLASYEEKYKAGVAPFQGYPTPGMICCHVYMSTPEVYESMMNRGFRRSGSFLYRQDPLRGCCRSYTIRSNLHMLRPSKDHRHTVNKFVKYICGEPKKGKNERFDLHSIIIQSELSTERFRSVIGPPKFTPEKYALYFKYQTTIHNEDPKEVSEKGFKNFLCESSFPMEYGELRPESYWERLNTWRTKKLSTIRGLPIEGPVHECYYIDDKLVAIAVLDLLPESVSSVYFIWDPDYAHLSLGTLSALRECVLTEQLSKKYYYLGYYIDDCQKMRYKAKFGGEILDVTSLKYYELDRLKTVTNCNGLIAMSTDASPKEEIFIPPTNTIGLLDDKSNVAEHLYGVNGVGFAASEKTAKSLGGHFGLEFYNKQTDADLWKPCSDPYATKLPLVCPGLLPLRQVSEDLERGKLALLFRYCFILGESSQHLELFNFKDSEYGEHREHFLNLLRMFGAELFLNNKIALIS</sequence>
<reference evidence="7" key="2">
    <citation type="submission" date="2021-01" db="EMBL/GenBank/DDBJ databases">
        <authorList>
            <person name="Schikora-Tamarit M.A."/>
        </authorList>
    </citation>
    <scope>NUCLEOTIDE SEQUENCE</scope>
    <source>
        <strain evidence="7">CBS6075</strain>
    </source>
</reference>
<feature type="domain" description="N-end aminoacyl transferase N-terminal" evidence="5">
    <location>
        <begin position="14"/>
        <end position="111"/>
    </location>
</feature>
<evidence type="ECO:0000313" key="8">
    <source>
        <dbReference type="Proteomes" id="UP000769157"/>
    </source>
</evidence>
<dbReference type="Pfam" id="PF04377">
    <property type="entry name" value="ATE_C"/>
    <property type="match status" value="1"/>
</dbReference>
<evidence type="ECO:0000259" key="5">
    <source>
        <dbReference type="Pfam" id="PF04376"/>
    </source>
</evidence>
<keyword evidence="3" id="KW-0808">Transferase</keyword>
<evidence type="ECO:0000259" key="6">
    <source>
        <dbReference type="Pfam" id="PF04377"/>
    </source>
</evidence>
<evidence type="ECO:0000256" key="1">
    <source>
        <dbReference type="ARBA" id="ARBA00009991"/>
    </source>
</evidence>
<evidence type="ECO:0000256" key="3">
    <source>
        <dbReference type="ARBA" id="ARBA00022679"/>
    </source>
</evidence>
<keyword evidence="4" id="KW-0012">Acyltransferase</keyword>
<protein>
    <recommendedName>
        <fullName evidence="2">arginyltransferase</fullName>
        <ecNumber evidence="2">2.3.2.8</ecNumber>
    </recommendedName>
</protein>
<proteinExistence type="inferred from homology"/>
<evidence type="ECO:0000256" key="2">
    <source>
        <dbReference type="ARBA" id="ARBA00012025"/>
    </source>
</evidence>
<comment type="similarity">
    <text evidence="1">Belongs to the R-transferase family.</text>
</comment>
<dbReference type="Pfam" id="PF04376">
    <property type="entry name" value="ATE_N"/>
    <property type="match status" value="1"/>
</dbReference>
<dbReference type="EMBL" id="JAEUBE010000055">
    <property type="protein sequence ID" value="KAH3671739.1"/>
    <property type="molecule type" value="Genomic_DNA"/>
</dbReference>
<evidence type="ECO:0000313" key="7">
    <source>
        <dbReference type="EMBL" id="KAH3671739.1"/>
    </source>
</evidence>
<dbReference type="InterPro" id="IPR030700">
    <property type="entry name" value="N-end_Aminoacyl_Trfase"/>
</dbReference>
<dbReference type="GO" id="GO:0005737">
    <property type="term" value="C:cytoplasm"/>
    <property type="evidence" value="ECO:0007669"/>
    <property type="project" value="TreeGrafter"/>
</dbReference>
<dbReference type="PANTHER" id="PTHR21367:SF1">
    <property type="entry name" value="ARGINYL-TRNA--PROTEIN TRANSFERASE 1"/>
    <property type="match status" value="1"/>
</dbReference>